<keyword evidence="3" id="KW-1185">Reference proteome</keyword>
<reference evidence="2" key="1">
    <citation type="submission" date="2023-04" db="EMBL/GenBank/DDBJ databases">
        <authorList>
            <consortium name="ELIXIR-Norway"/>
        </authorList>
    </citation>
    <scope>NUCLEOTIDE SEQUENCE [LARGE SCALE GENOMIC DNA]</scope>
</reference>
<dbReference type="EMBL" id="OX459951">
    <property type="protein sequence ID" value="CAI9156759.1"/>
    <property type="molecule type" value="Genomic_DNA"/>
</dbReference>
<accession>A0ABN8Y601</accession>
<evidence type="ECO:0000313" key="2">
    <source>
        <dbReference type="EMBL" id="CAI9156759.1"/>
    </source>
</evidence>
<evidence type="ECO:0000313" key="3">
    <source>
        <dbReference type="Proteomes" id="UP001176941"/>
    </source>
</evidence>
<sequence>MPSTLGVGSLFAVGDCPMHCRVFSSLLGLLQGFPGGSADKESACNAGDPSLAPGLGRSLGEGDSYPLQYSGMENSMDCVRGVARSWSRLSDFPFHVLVSFSLDDSGTPSVTTRNFPSCCRTSLGGRSRGGGVESPPAENHWPSN</sequence>
<feature type="region of interest" description="Disordered" evidence="1">
    <location>
        <begin position="121"/>
        <end position="144"/>
    </location>
</feature>
<gene>
    <name evidence="2" type="ORF">MRATA1EN1_LOCUS5721</name>
</gene>
<protein>
    <submittedName>
        <fullName evidence="2">Uncharacterized protein</fullName>
    </submittedName>
</protein>
<evidence type="ECO:0000256" key="1">
    <source>
        <dbReference type="SAM" id="MobiDB-lite"/>
    </source>
</evidence>
<dbReference type="Proteomes" id="UP001176941">
    <property type="component" value="Chromosome 15"/>
</dbReference>
<organism evidence="2 3">
    <name type="scientific">Rangifer tarandus platyrhynchus</name>
    <name type="common">Svalbard reindeer</name>
    <dbReference type="NCBI Taxonomy" id="3082113"/>
    <lineage>
        <taxon>Eukaryota</taxon>
        <taxon>Metazoa</taxon>
        <taxon>Chordata</taxon>
        <taxon>Craniata</taxon>
        <taxon>Vertebrata</taxon>
        <taxon>Euteleostomi</taxon>
        <taxon>Mammalia</taxon>
        <taxon>Eutheria</taxon>
        <taxon>Laurasiatheria</taxon>
        <taxon>Artiodactyla</taxon>
        <taxon>Ruminantia</taxon>
        <taxon>Pecora</taxon>
        <taxon>Cervidae</taxon>
        <taxon>Odocoileinae</taxon>
        <taxon>Rangifer</taxon>
    </lineage>
</organism>
<name>A0ABN8Y601_RANTA</name>
<proteinExistence type="predicted"/>